<gene>
    <name evidence="6" type="ORF">IGM82_02970</name>
</gene>
<dbReference type="RefSeq" id="WP_192848233.1">
    <property type="nucleotide sequence ID" value="NZ_JADAQV010000001.1"/>
</dbReference>
<dbReference type="Gene3D" id="3.40.50.2300">
    <property type="match status" value="3"/>
</dbReference>
<name>A0ABR9MP01_9PROT</name>
<dbReference type="PROSITE" id="PS51257">
    <property type="entry name" value="PROKAR_LIPOPROTEIN"/>
    <property type="match status" value="1"/>
</dbReference>
<feature type="region of interest" description="Disordered" evidence="4">
    <location>
        <begin position="235"/>
        <end position="289"/>
    </location>
</feature>
<accession>A0ABR9MP01</accession>
<keyword evidence="3" id="KW-0813">Transport</keyword>
<proteinExistence type="inferred from homology"/>
<dbReference type="Pfam" id="PF13458">
    <property type="entry name" value="Peripla_BP_6"/>
    <property type="match status" value="1"/>
</dbReference>
<keyword evidence="7" id="KW-1185">Reference proteome</keyword>
<reference evidence="6 7" key="1">
    <citation type="submission" date="2020-09" db="EMBL/GenBank/DDBJ databases">
        <title>Bombella mellium and Bombella favum sp. nov., two novel species isolated from honey of Apis mellifera.</title>
        <authorList>
            <person name="Hilgarth M."/>
            <person name="Redwitz J."/>
            <person name="Ehrmann M.A."/>
            <person name="Vogel R.F."/>
            <person name="Jakob F."/>
        </authorList>
    </citation>
    <scope>NUCLEOTIDE SEQUENCE [LARGE SCALE GENOMIC DNA]</scope>
    <source>
        <strain evidence="6 7">MRM1</strain>
    </source>
</reference>
<feature type="domain" description="Leucine-binding protein" evidence="5">
    <location>
        <begin position="59"/>
        <end position="231"/>
    </location>
</feature>
<evidence type="ECO:0000259" key="5">
    <source>
        <dbReference type="Pfam" id="PF13458"/>
    </source>
</evidence>
<dbReference type="PANTHER" id="PTHR30483">
    <property type="entry name" value="LEUCINE-SPECIFIC-BINDING PROTEIN"/>
    <property type="match status" value="1"/>
</dbReference>
<evidence type="ECO:0000256" key="2">
    <source>
        <dbReference type="ARBA" id="ARBA00022729"/>
    </source>
</evidence>
<feature type="compositionally biased region" description="Polar residues" evidence="4">
    <location>
        <begin position="265"/>
        <end position="283"/>
    </location>
</feature>
<dbReference type="PANTHER" id="PTHR30483:SF6">
    <property type="entry name" value="PERIPLASMIC BINDING PROTEIN OF ABC TRANSPORTER FOR NATURAL AMINO ACIDS"/>
    <property type="match status" value="1"/>
</dbReference>
<evidence type="ECO:0000256" key="1">
    <source>
        <dbReference type="ARBA" id="ARBA00010062"/>
    </source>
</evidence>
<feature type="compositionally biased region" description="Low complexity" evidence="4">
    <location>
        <begin position="237"/>
        <end position="251"/>
    </location>
</feature>
<organism evidence="6 7">
    <name type="scientific">Bombella apis</name>
    <dbReference type="NCBI Taxonomy" id="1785988"/>
    <lineage>
        <taxon>Bacteria</taxon>
        <taxon>Pseudomonadati</taxon>
        <taxon>Pseudomonadota</taxon>
        <taxon>Alphaproteobacteria</taxon>
        <taxon>Acetobacterales</taxon>
        <taxon>Acetobacteraceae</taxon>
        <taxon>Bombella</taxon>
    </lineage>
</organism>
<comment type="caution">
    <text evidence="6">The sequence shown here is derived from an EMBL/GenBank/DDBJ whole genome shotgun (WGS) entry which is preliminary data.</text>
</comment>
<evidence type="ECO:0000256" key="4">
    <source>
        <dbReference type="SAM" id="MobiDB-lite"/>
    </source>
</evidence>
<dbReference type="Proteomes" id="UP000599085">
    <property type="component" value="Unassembled WGS sequence"/>
</dbReference>
<comment type="similarity">
    <text evidence="1">Belongs to the leucine-binding protein family.</text>
</comment>
<dbReference type="SUPFAM" id="SSF53822">
    <property type="entry name" value="Periplasmic binding protein-like I"/>
    <property type="match status" value="1"/>
</dbReference>
<evidence type="ECO:0000256" key="3">
    <source>
        <dbReference type="ARBA" id="ARBA00022970"/>
    </source>
</evidence>
<keyword evidence="2" id="KW-0732">Signal</keyword>
<dbReference type="CDD" id="cd06339">
    <property type="entry name" value="PBP1_YraM_LppC_lipoprotein-like"/>
    <property type="match status" value="1"/>
</dbReference>
<keyword evidence="3" id="KW-0029">Amino-acid transport</keyword>
<feature type="region of interest" description="Disordered" evidence="4">
    <location>
        <begin position="469"/>
        <end position="509"/>
    </location>
</feature>
<dbReference type="EMBL" id="JADAQV010000001">
    <property type="protein sequence ID" value="MBE1723378.1"/>
    <property type="molecule type" value="Genomic_DNA"/>
</dbReference>
<sequence length="509" mass="52743">MSRSGLYSRGGQGRGKRGNGQAALAVGIFMFLGACSGEDGHERKLAPVAAAPQPVEKPARVGLIVPLSGPHAAIGLRLRDAARLALPDNQPPPMDVFDSAQPAGPAHAAQQALEAGDSIVLGPLTAGDTQAVSSVLQPANVPELAFTSDVAQARPGVWVMGLTPEQQVRRLVDAARVEGRKRFAAFLPDTALGHAMGEGLTLACQEAGLDVPQITFHSSDINDITQKMAQLSRRPVASAGTAQGAATAESGPSAIDPLNEGDEMTVSSSRPAQKDQTASTPSEVSPPPFDALLLGDTGLDLARVIDALKNNQLLVPQVRILGPMLWRSFDAKLGDLRGAWYVAFDEKQRSGYVQSYQNAYQQKPSPVADFAYDAAALAGALIRQNKLNVATLTQREGYLGVNGLFHLRPDGRMIRALGIYQIAPGGGSQLIVPASRDLTSPSSLSVGPAVPGRGTASASADMAVWSPAKQTAGAVPAQAQAGKKPAAPDVAVWSPSRHAGAGSGTSSTP</sequence>
<dbReference type="InterPro" id="IPR051010">
    <property type="entry name" value="BCAA_transport"/>
</dbReference>
<evidence type="ECO:0000313" key="6">
    <source>
        <dbReference type="EMBL" id="MBE1723378.1"/>
    </source>
</evidence>
<feature type="compositionally biased region" description="Low complexity" evidence="4">
    <location>
        <begin position="472"/>
        <end position="487"/>
    </location>
</feature>
<protein>
    <submittedName>
        <fullName evidence="6">Penicillin-binding protein activator</fullName>
    </submittedName>
</protein>
<evidence type="ECO:0000313" key="7">
    <source>
        <dbReference type="Proteomes" id="UP000599085"/>
    </source>
</evidence>
<dbReference type="InterPro" id="IPR028081">
    <property type="entry name" value="Leu-bd"/>
</dbReference>
<dbReference type="InterPro" id="IPR028082">
    <property type="entry name" value="Peripla_BP_I"/>
</dbReference>